<accession>A0ABS6KC36</accession>
<dbReference type="InterPro" id="IPR040538">
    <property type="entry name" value="Cch_HTH"/>
</dbReference>
<organism evidence="3 4">
    <name type="scientific">Diplocloster modestus</name>
    <dbReference type="NCBI Taxonomy" id="2850322"/>
    <lineage>
        <taxon>Bacteria</taxon>
        <taxon>Bacillati</taxon>
        <taxon>Bacillota</taxon>
        <taxon>Clostridia</taxon>
        <taxon>Lachnospirales</taxon>
        <taxon>Lachnospiraceae</taxon>
        <taxon>Diplocloster</taxon>
    </lineage>
</organism>
<feature type="domain" description="Cch helix turn helix" evidence="2">
    <location>
        <begin position="504"/>
        <end position="597"/>
    </location>
</feature>
<dbReference type="RefSeq" id="WP_158353165.1">
    <property type="nucleotide sequence ID" value="NZ_JAHQCX010000016.1"/>
</dbReference>
<evidence type="ECO:0000259" key="2">
    <source>
        <dbReference type="Pfam" id="PF18662"/>
    </source>
</evidence>
<name>A0ABS6KC36_9FIRM</name>
<feature type="domain" description="DUF927" evidence="1">
    <location>
        <begin position="105"/>
        <end position="368"/>
    </location>
</feature>
<sequence>MKPMNELTAKTILSDEVLTEVFEQEDEIYKARLLLSLQDRAAELGVKAKFDSMVRAYKRAEREMRKRDRDRSVASLENWTNFIGPYDNMFCGSWIAREDGIFAQNMGTVEQIACYHPILPVERLKNLETGEEQIKLVYKRNGRWEEIVVPKTLITSANKIVALSGRGVAVTSENARLLVRFLSDVENLNSNDIAVQYSSSKLGWVKGDFLPYDTEIIFDGDSRFRQAFDSIGEHGNREKWFDHVLQLRRTGRIEIKMMLAASFASVLIHLVGGLPFFVDLWGETEGGKTVTLMLGASVWANPDESAYIGDFKTTDVALEAKADMLNHLPMMLDDTSKTSSRIRENFEGVVYDLCSGKGKSRSNKELGINRENRWRNAILTNGERPLASYVSQGGAINRILEVECGERVYPDPQATADILKNNYGFAGKEFIQVLKDMGTEEIRKIQQDFQAQIMDDEKMQKQSISLSIILAADKIATEHLFKDGEYIPLDEAKKVLIDRNELSDNERCYRYILDKISMNSTRFDTITSCEKWGVKEKGYAIFYNQAFDELCKSGGFSKKSFLSWAGRNDLIVMQGGQPTKVKKIDGSPQRCVWLKLEDFAGTSDQPDEDSYGFVLIENRQEKLPF</sequence>
<gene>
    <name evidence="3" type="ORF">KTH90_18805</name>
</gene>
<proteinExistence type="predicted"/>
<dbReference type="Pfam" id="PF18662">
    <property type="entry name" value="HTH_56"/>
    <property type="match status" value="1"/>
</dbReference>
<dbReference type="Pfam" id="PF06048">
    <property type="entry name" value="DUF927"/>
    <property type="match status" value="1"/>
</dbReference>
<evidence type="ECO:0000313" key="3">
    <source>
        <dbReference type="EMBL" id="MBU9728064.1"/>
    </source>
</evidence>
<dbReference type="InterPro" id="IPR009270">
    <property type="entry name" value="DUF927"/>
</dbReference>
<reference evidence="3 4" key="1">
    <citation type="submission" date="2021-06" db="EMBL/GenBank/DDBJ databases">
        <title>Description of novel taxa of the family Lachnospiraceae.</title>
        <authorList>
            <person name="Chaplin A.V."/>
            <person name="Sokolova S.R."/>
            <person name="Pikina A.P."/>
            <person name="Korzhanova M."/>
            <person name="Belova V."/>
            <person name="Korostin D."/>
            <person name="Efimov B.A."/>
        </authorList>
    </citation>
    <scope>NUCLEOTIDE SEQUENCE [LARGE SCALE GENOMIC DNA]</scope>
    <source>
        <strain evidence="3 4">ASD4241</strain>
    </source>
</reference>
<protein>
    <submittedName>
        <fullName evidence="3">DUF927 domain-containing protein</fullName>
    </submittedName>
</protein>
<keyword evidence="4" id="KW-1185">Reference proteome</keyword>
<dbReference type="Proteomes" id="UP001314681">
    <property type="component" value="Unassembled WGS sequence"/>
</dbReference>
<comment type="caution">
    <text evidence="3">The sequence shown here is derived from an EMBL/GenBank/DDBJ whole genome shotgun (WGS) entry which is preliminary data.</text>
</comment>
<evidence type="ECO:0000259" key="1">
    <source>
        <dbReference type="Pfam" id="PF06048"/>
    </source>
</evidence>
<evidence type="ECO:0000313" key="4">
    <source>
        <dbReference type="Proteomes" id="UP001314681"/>
    </source>
</evidence>
<dbReference type="EMBL" id="JAHQCX010000016">
    <property type="protein sequence ID" value="MBU9728064.1"/>
    <property type="molecule type" value="Genomic_DNA"/>
</dbReference>